<dbReference type="PANTHER" id="PTHR37309">
    <property type="entry name" value="SLR0284 PROTEIN"/>
    <property type="match status" value="1"/>
</dbReference>
<name>A0A955LKS9_UNCKA</name>
<sequence>MKLILRWIINALSLMVVANVLSGFLVESFYIAMIAALILGILNAVVRPILVLLTLPINIFTLGLFSFVINAGIIFFVGTFVAGFSIDFTSALIASVLLWLIGIVSNLFLKD</sequence>
<dbReference type="Pfam" id="PF04020">
    <property type="entry name" value="Phage_holin_4_2"/>
    <property type="match status" value="1"/>
</dbReference>
<reference evidence="2" key="2">
    <citation type="journal article" date="2021" name="Microbiome">
        <title>Successional dynamics and alternative stable states in a saline activated sludge microbial community over 9 years.</title>
        <authorList>
            <person name="Wang Y."/>
            <person name="Ye J."/>
            <person name="Ju F."/>
            <person name="Liu L."/>
            <person name="Boyd J.A."/>
            <person name="Deng Y."/>
            <person name="Parks D.H."/>
            <person name="Jiang X."/>
            <person name="Yin X."/>
            <person name="Woodcroft B.J."/>
            <person name="Tyson G.W."/>
            <person name="Hugenholtz P."/>
            <person name="Polz M.F."/>
            <person name="Zhang T."/>
        </authorList>
    </citation>
    <scope>NUCLEOTIDE SEQUENCE</scope>
    <source>
        <strain evidence="2">HKST-UBA03</strain>
    </source>
</reference>
<feature type="transmembrane region" description="Helical" evidence="1">
    <location>
        <begin position="31"/>
        <end position="55"/>
    </location>
</feature>
<keyword evidence="1" id="KW-1133">Transmembrane helix</keyword>
<feature type="transmembrane region" description="Helical" evidence="1">
    <location>
        <begin position="88"/>
        <end position="109"/>
    </location>
</feature>
<reference evidence="2" key="1">
    <citation type="submission" date="2020-04" db="EMBL/GenBank/DDBJ databases">
        <authorList>
            <person name="Zhang T."/>
        </authorList>
    </citation>
    <scope>NUCLEOTIDE SEQUENCE</scope>
    <source>
        <strain evidence="2">HKST-UBA03</strain>
    </source>
</reference>
<dbReference type="AlphaFoldDB" id="A0A955LKS9"/>
<keyword evidence="1" id="KW-0472">Membrane</keyword>
<proteinExistence type="predicted"/>
<evidence type="ECO:0000313" key="3">
    <source>
        <dbReference type="Proteomes" id="UP000751518"/>
    </source>
</evidence>
<comment type="caution">
    <text evidence="2">The sequence shown here is derived from an EMBL/GenBank/DDBJ whole genome shotgun (WGS) entry which is preliminary data.</text>
</comment>
<protein>
    <submittedName>
        <fullName evidence="2">Phage holin family protein</fullName>
    </submittedName>
</protein>
<dbReference type="EMBL" id="JAGQKZ010000036">
    <property type="protein sequence ID" value="MCA9392303.1"/>
    <property type="molecule type" value="Genomic_DNA"/>
</dbReference>
<feature type="transmembrane region" description="Helical" evidence="1">
    <location>
        <begin position="7"/>
        <end position="25"/>
    </location>
</feature>
<evidence type="ECO:0000256" key="1">
    <source>
        <dbReference type="SAM" id="Phobius"/>
    </source>
</evidence>
<dbReference type="InterPro" id="IPR007165">
    <property type="entry name" value="Phage_holin_4_2"/>
</dbReference>
<keyword evidence="1" id="KW-0812">Transmembrane</keyword>
<dbReference type="Proteomes" id="UP000751518">
    <property type="component" value="Unassembled WGS sequence"/>
</dbReference>
<organism evidence="2 3">
    <name type="scientific">candidate division WWE3 bacterium</name>
    <dbReference type="NCBI Taxonomy" id="2053526"/>
    <lineage>
        <taxon>Bacteria</taxon>
        <taxon>Katanobacteria</taxon>
    </lineage>
</organism>
<gene>
    <name evidence="2" type="ORF">KC614_03815</name>
</gene>
<evidence type="ECO:0000313" key="2">
    <source>
        <dbReference type="EMBL" id="MCA9392303.1"/>
    </source>
</evidence>
<dbReference type="PANTHER" id="PTHR37309:SF1">
    <property type="entry name" value="SLR0284 PROTEIN"/>
    <property type="match status" value="1"/>
</dbReference>
<feature type="transmembrane region" description="Helical" evidence="1">
    <location>
        <begin position="62"/>
        <end position="82"/>
    </location>
</feature>
<accession>A0A955LKS9</accession>